<dbReference type="InterPro" id="IPR006204">
    <property type="entry name" value="GHMP_kinase_N_dom"/>
</dbReference>
<comment type="caution">
    <text evidence="3">The sequence shown here is derived from an EMBL/GenBank/DDBJ whole genome shotgun (WGS) entry which is preliminary data.</text>
</comment>
<dbReference type="RefSeq" id="WP_107725581.1">
    <property type="nucleotide sequence ID" value="NZ_PZZP01000001.1"/>
</dbReference>
<dbReference type="OrthoDB" id="4548147at2"/>
<feature type="domain" description="GHMP kinase N-terminal" evidence="2">
    <location>
        <begin position="86"/>
        <end position="142"/>
    </location>
</feature>
<evidence type="ECO:0000259" key="2">
    <source>
        <dbReference type="Pfam" id="PF00288"/>
    </source>
</evidence>
<accession>A0A2T4ZAB1</accession>
<dbReference type="EMBL" id="PZZP01000001">
    <property type="protein sequence ID" value="PTM58830.1"/>
    <property type="molecule type" value="Genomic_DNA"/>
</dbReference>
<sequence length="303" mass="33657">MRLAQSRSYKNRGVIPATGKGKAFGTFGELLQGVDGENGLDFLVTFPIQTHSYATFYFDSEMDSLQVNPSHKKKSFQLISQILMDHGYPPVGRLEIFSEMPEGKGLASSSADLVAAARSIENCLNLKMSTDYLLSLMRTIEPTDGVMYKGVVSFFHRKVELCRFLGTLPPLTVVGIDEGGKIDTVQFNNTPKPFTQIEKKEYHFLHQKIVKAIAEQDVKSIGEVSTRSAQLNQKIRPKRLLDSIICISEEVGGIGVAVAHSGTYLGILLDPRRQPYPLQLEQAQKLMGQLSDNVTLFHSLTFE</sequence>
<dbReference type="InterPro" id="IPR014721">
    <property type="entry name" value="Ribsml_uS5_D2-typ_fold_subgr"/>
</dbReference>
<gene>
    <name evidence="3" type="ORF">C8J48_1424</name>
</gene>
<keyword evidence="4" id="KW-1185">Reference proteome</keyword>
<dbReference type="SUPFAM" id="SSF54211">
    <property type="entry name" value="Ribosomal protein S5 domain 2-like"/>
    <property type="match status" value="1"/>
</dbReference>
<dbReference type="GO" id="GO:0016301">
    <property type="term" value="F:kinase activity"/>
    <property type="evidence" value="ECO:0007669"/>
    <property type="project" value="UniProtKB-KW"/>
</dbReference>
<dbReference type="GO" id="GO:0005524">
    <property type="term" value="F:ATP binding"/>
    <property type="evidence" value="ECO:0007669"/>
    <property type="project" value="InterPro"/>
</dbReference>
<dbReference type="Pfam" id="PF00288">
    <property type="entry name" value="GHMP_kinases_N"/>
    <property type="match status" value="1"/>
</dbReference>
<evidence type="ECO:0000313" key="4">
    <source>
        <dbReference type="Proteomes" id="UP000241639"/>
    </source>
</evidence>
<keyword evidence="1 3" id="KW-0808">Transferase</keyword>
<dbReference type="Proteomes" id="UP000241639">
    <property type="component" value="Unassembled WGS sequence"/>
</dbReference>
<evidence type="ECO:0000313" key="3">
    <source>
        <dbReference type="EMBL" id="PTM58830.1"/>
    </source>
</evidence>
<keyword evidence="1 3" id="KW-0418">Kinase</keyword>
<dbReference type="AlphaFoldDB" id="A0A2T4ZAB1"/>
<protein>
    <submittedName>
        <fullName evidence="3">Threonine kinase</fullName>
    </submittedName>
</protein>
<organism evidence="3 4">
    <name type="scientific">Desmospora activa DSM 45169</name>
    <dbReference type="NCBI Taxonomy" id="1121389"/>
    <lineage>
        <taxon>Bacteria</taxon>
        <taxon>Bacillati</taxon>
        <taxon>Bacillota</taxon>
        <taxon>Bacilli</taxon>
        <taxon>Bacillales</taxon>
        <taxon>Thermoactinomycetaceae</taxon>
        <taxon>Desmospora</taxon>
    </lineage>
</organism>
<proteinExistence type="predicted"/>
<dbReference type="InterPro" id="IPR020568">
    <property type="entry name" value="Ribosomal_Su5_D2-typ_SF"/>
</dbReference>
<name>A0A2T4ZAB1_9BACL</name>
<evidence type="ECO:0000256" key="1">
    <source>
        <dbReference type="ARBA" id="ARBA00022777"/>
    </source>
</evidence>
<dbReference type="PIRSF" id="PIRSF033887">
    <property type="entry name" value="PduX"/>
    <property type="match status" value="1"/>
</dbReference>
<dbReference type="InterPro" id="IPR012363">
    <property type="entry name" value="PduX"/>
</dbReference>
<reference evidence="3 4" key="1">
    <citation type="submission" date="2018-04" db="EMBL/GenBank/DDBJ databases">
        <title>Genomic Encyclopedia of Archaeal and Bacterial Type Strains, Phase II (KMG-II): from individual species to whole genera.</title>
        <authorList>
            <person name="Goeker M."/>
        </authorList>
    </citation>
    <scope>NUCLEOTIDE SEQUENCE [LARGE SCALE GENOMIC DNA]</scope>
    <source>
        <strain evidence="3 4">DSM 45169</strain>
    </source>
</reference>
<dbReference type="Gene3D" id="3.30.230.10">
    <property type="match status" value="1"/>
</dbReference>